<protein>
    <submittedName>
        <fullName evidence="1">Uncharacterized protein</fullName>
    </submittedName>
</protein>
<name>A0A2M8ETN0_9BACT</name>
<dbReference type="AlphaFoldDB" id="A0A2M8ETN0"/>
<sequence>MPLVVIIALSLFITSCPSPYVIKDPWSLPPDAHDMDKVVNMKGAPLSVNEQTIYLRGREIRNISLFYSGDLLQFKSNADRSLTRLESSSSGQFPIPQSPLPAWFKVKYPHLDYSNIPTAR</sequence>
<gene>
    <name evidence="1" type="ORF">CO053_04330</name>
</gene>
<accession>A0A2M8ETN0</accession>
<organism evidence="1 2">
    <name type="scientific">Candidatus Shapirobacteria bacterium CG_4_9_14_0_2_um_filter_40_11</name>
    <dbReference type="NCBI Taxonomy" id="1974876"/>
    <lineage>
        <taxon>Bacteria</taxon>
        <taxon>Candidatus Shapironibacteriota</taxon>
    </lineage>
</organism>
<comment type="caution">
    <text evidence="1">The sequence shown here is derived from an EMBL/GenBank/DDBJ whole genome shotgun (WGS) entry which is preliminary data.</text>
</comment>
<dbReference type="EMBL" id="PFSE01000066">
    <property type="protein sequence ID" value="PJC28475.1"/>
    <property type="molecule type" value="Genomic_DNA"/>
</dbReference>
<proteinExistence type="predicted"/>
<evidence type="ECO:0000313" key="2">
    <source>
        <dbReference type="Proteomes" id="UP000230885"/>
    </source>
</evidence>
<reference evidence="2" key="1">
    <citation type="submission" date="2017-09" db="EMBL/GenBank/DDBJ databases">
        <title>Depth-based differentiation of microbial function through sediment-hosted aquifers and enrichment of novel symbionts in the deep terrestrial subsurface.</title>
        <authorList>
            <person name="Probst A.J."/>
            <person name="Ladd B."/>
            <person name="Jarett J.K."/>
            <person name="Geller-Mcgrath D.E."/>
            <person name="Sieber C.M.K."/>
            <person name="Emerson J.B."/>
            <person name="Anantharaman K."/>
            <person name="Thomas B.C."/>
            <person name="Malmstrom R."/>
            <person name="Stieglmeier M."/>
            <person name="Klingl A."/>
            <person name="Woyke T."/>
            <person name="Ryan C.M."/>
            <person name="Banfield J.F."/>
        </authorList>
    </citation>
    <scope>NUCLEOTIDE SEQUENCE [LARGE SCALE GENOMIC DNA]</scope>
</reference>
<evidence type="ECO:0000313" key="1">
    <source>
        <dbReference type="EMBL" id="PJC28475.1"/>
    </source>
</evidence>
<dbReference type="Proteomes" id="UP000230885">
    <property type="component" value="Unassembled WGS sequence"/>
</dbReference>